<dbReference type="PANTHER" id="PTHR22604:SF105">
    <property type="entry name" value="TRANS-1,2-DIHYDROBENZENE-1,2-DIOL DEHYDROGENASE"/>
    <property type="match status" value="1"/>
</dbReference>
<protein>
    <submittedName>
        <fullName evidence="5">Gfo/Idh/MocA family oxidoreductase</fullName>
    </submittedName>
</protein>
<dbReference type="GO" id="GO:0000166">
    <property type="term" value="F:nucleotide binding"/>
    <property type="evidence" value="ECO:0007669"/>
    <property type="project" value="InterPro"/>
</dbReference>
<dbReference type="InterPro" id="IPR008354">
    <property type="entry name" value="Glc-Fru_OxRdtase_bac"/>
</dbReference>
<dbReference type="Gene3D" id="3.40.50.720">
    <property type="entry name" value="NAD(P)-binding Rossmann-like Domain"/>
    <property type="match status" value="1"/>
</dbReference>
<comment type="similarity">
    <text evidence="1">Belongs to the Gfo/Idh/MocA family.</text>
</comment>
<evidence type="ECO:0000259" key="4">
    <source>
        <dbReference type="Pfam" id="PF22725"/>
    </source>
</evidence>
<dbReference type="EMBL" id="JANCNS010000003">
    <property type="protein sequence ID" value="MCP9200999.1"/>
    <property type="molecule type" value="Genomic_DNA"/>
</dbReference>
<sequence length="360" mass="39731">MENRRSFIKKSGLFLSAALLPFPGCIASTSQRKLGVALVGLGYYSTDLLAPALQETDYCELRGIVTGSPEKIPVWQRKYGIKDSNVYNYENMDSIASNPDIDVIYIVLPTGLHAEYAIKAANAGKHVWCEKPMARTADECRQIIEACNKNRVKLSIGYRMQHETNTKKIMTWAKTNPYGPIKSVVSEAGYNGSTINPWKLKKEMGGGAIYDMGVYPINAARYSTGMEPVAVTATQSTNRPEIFTEVDETTSFQLEFPGGIMVDGKTSFGESLNNLEVTAENGWYYLRPMQSYTGVQGKTSDGLNLPPMRKNQQAVQMDDDALAIINDTEVMVPGSDGLKDIHIVEKINESAANNSKRILI</sequence>
<dbReference type="RefSeq" id="WP_241552670.1">
    <property type="nucleotide sequence ID" value="NZ_JANCNS010000003.1"/>
</dbReference>
<evidence type="ECO:0000313" key="5">
    <source>
        <dbReference type="EMBL" id="MCP9200999.1"/>
    </source>
</evidence>
<evidence type="ECO:0000256" key="2">
    <source>
        <dbReference type="ARBA" id="ARBA00023002"/>
    </source>
</evidence>
<dbReference type="SUPFAM" id="SSF51735">
    <property type="entry name" value="NAD(P)-binding Rossmann-fold domains"/>
    <property type="match status" value="1"/>
</dbReference>
<dbReference type="Pfam" id="PF22725">
    <property type="entry name" value="GFO_IDH_MocA_C3"/>
    <property type="match status" value="1"/>
</dbReference>
<gene>
    <name evidence="5" type="ORF">MKO06_13860</name>
</gene>
<keyword evidence="6" id="KW-1185">Reference proteome</keyword>
<reference evidence="5" key="1">
    <citation type="submission" date="2022-07" db="EMBL/GenBank/DDBJ databases">
        <title>Gramela sediminis sp. nov., isolated from deep-sea sediment of the Indian Ocean.</title>
        <authorList>
            <person name="Shi H."/>
        </authorList>
    </citation>
    <scope>NUCLEOTIDE SEQUENCE</scope>
    <source>
        <strain evidence="5">GC03-9</strain>
    </source>
</reference>
<organism evidence="5 6">
    <name type="scientific">Christiangramia oceanisediminis</name>
    <dbReference type="NCBI Taxonomy" id="2920386"/>
    <lineage>
        <taxon>Bacteria</taxon>
        <taxon>Pseudomonadati</taxon>
        <taxon>Bacteroidota</taxon>
        <taxon>Flavobacteriia</taxon>
        <taxon>Flavobacteriales</taxon>
        <taxon>Flavobacteriaceae</taxon>
        <taxon>Christiangramia</taxon>
    </lineage>
</organism>
<feature type="domain" description="Gfo/Idh/MocA-like oxidoreductase N-terminal" evidence="3">
    <location>
        <begin position="35"/>
        <end position="158"/>
    </location>
</feature>
<dbReference type="Pfam" id="PF01408">
    <property type="entry name" value="GFO_IDH_MocA"/>
    <property type="match status" value="1"/>
</dbReference>
<evidence type="ECO:0000256" key="1">
    <source>
        <dbReference type="ARBA" id="ARBA00010928"/>
    </source>
</evidence>
<accession>A0A9X2KZB8</accession>
<dbReference type="InterPro" id="IPR050984">
    <property type="entry name" value="Gfo/Idh/MocA_domain"/>
</dbReference>
<dbReference type="PRINTS" id="PR01775">
    <property type="entry name" value="GLFROXRDTASE"/>
</dbReference>
<dbReference type="InterPro" id="IPR055170">
    <property type="entry name" value="GFO_IDH_MocA-like_dom"/>
</dbReference>
<dbReference type="SUPFAM" id="SSF55347">
    <property type="entry name" value="Glyceraldehyde-3-phosphate dehydrogenase-like, C-terminal domain"/>
    <property type="match status" value="1"/>
</dbReference>
<dbReference type="InterPro" id="IPR000683">
    <property type="entry name" value="Gfo/Idh/MocA-like_OxRdtase_N"/>
</dbReference>
<name>A0A9X2KZB8_9FLAO</name>
<dbReference type="InterPro" id="IPR036291">
    <property type="entry name" value="NAD(P)-bd_dom_sf"/>
</dbReference>
<proteinExistence type="inferred from homology"/>
<feature type="domain" description="GFO/IDH/MocA-like oxidoreductase" evidence="4">
    <location>
        <begin position="178"/>
        <end position="284"/>
    </location>
</feature>
<comment type="caution">
    <text evidence="5">The sequence shown here is derived from an EMBL/GenBank/DDBJ whole genome shotgun (WGS) entry which is preliminary data.</text>
</comment>
<evidence type="ECO:0000259" key="3">
    <source>
        <dbReference type="Pfam" id="PF01408"/>
    </source>
</evidence>
<dbReference type="PANTHER" id="PTHR22604">
    <property type="entry name" value="OXIDOREDUCTASES"/>
    <property type="match status" value="1"/>
</dbReference>
<keyword evidence="2" id="KW-0560">Oxidoreductase</keyword>
<dbReference type="AlphaFoldDB" id="A0A9X2KZB8"/>
<dbReference type="Proteomes" id="UP001155280">
    <property type="component" value="Unassembled WGS sequence"/>
</dbReference>
<dbReference type="GO" id="GO:0016491">
    <property type="term" value="F:oxidoreductase activity"/>
    <property type="evidence" value="ECO:0007669"/>
    <property type="project" value="UniProtKB-KW"/>
</dbReference>
<evidence type="ECO:0000313" key="6">
    <source>
        <dbReference type="Proteomes" id="UP001155280"/>
    </source>
</evidence>
<dbReference type="Gene3D" id="3.30.360.10">
    <property type="entry name" value="Dihydrodipicolinate Reductase, domain 2"/>
    <property type="match status" value="1"/>
</dbReference>